<proteinExistence type="predicted"/>
<organism evidence="1 2">
    <name type="scientific">candidate division WOR-1 bacterium DG_54_3</name>
    <dbReference type="NCBI Taxonomy" id="1703775"/>
    <lineage>
        <taxon>Bacteria</taxon>
        <taxon>Bacillati</taxon>
        <taxon>Saganbacteria</taxon>
    </lineage>
</organism>
<evidence type="ECO:0000313" key="1">
    <source>
        <dbReference type="EMBL" id="KPJ64179.1"/>
    </source>
</evidence>
<gene>
    <name evidence="1" type="ORF">AMJ44_13255</name>
</gene>
<accession>A0A0S7XPM1</accession>
<protein>
    <submittedName>
        <fullName evidence="1">Uncharacterized protein</fullName>
    </submittedName>
</protein>
<dbReference type="Proteomes" id="UP000051861">
    <property type="component" value="Unassembled WGS sequence"/>
</dbReference>
<name>A0A0S7XPM1_UNCSA</name>
<dbReference type="EMBL" id="LIZX01000195">
    <property type="protein sequence ID" value="KPJ64179.1"/>
    <property type="molecule type" value="Genomic_DNA"/>
</dbReference>
<dbReference type="AlphaFoldDB" id="A0A0S7XPM1"/>
<comment type="caution">
    <text evidence="1">The sequence shown here is derived from an EMBL/GenBank/DDBJ whole genome shotgun (WGS) entry which is preliminary data.</text>
</comment>
<reference evidence="1 2" key="1">
    <citation type="journal article" date="2015" name="Microbiome">
        <title>Genomic resolution of linkages in carbon, nitrogen, and sulfur cycling among widespread estuary sediment bacteria.</title>
        <authorList>
            <person name="Baker B.J."/>
            <person name="Lazar C.S."/>
            <person name="Teske A.P."/>
            <person name="Dick G.J."/>
        </authorList>
    </citation>
    <scope>NUCLEOTIDE SEQUENCE [LARGE SCALE GENOMIC DNA]</scope>
    <source>
        <strain evidence="1">DG_54_3</strain>
    </source>
</reference>
<evidence type="ECO:0000313" key="2">
    <source>
        <dbReference type="Proteomes" id="UP000051861"/>
    </source>
</evidence>
<sequence length="155" mass="17179">MKILSNSAKYLVTVCTRGRQFYARKKLAAIPETQARASLNLAPNVKIELTVKEGKIAVERGGLVDRVIVSSKKSQPEFKIAASLLDGGEILDLTLTFPDSGLASAQPVSPSSSVETDVYLLRPSQFISLRLRTSSGVYIWDFRYLTTDDYCREFI</sequence>